<feature type="region of interest" description="Disordered" evidence="2">
    <location>
        <begin position="1250"/>
        <end position="1359"/>
    </location>
</feature>
<keyword evidence="3" id="KW-0812">Transmembrane</keyword>
<keyword evidence="7" id="KW-1185">Reference proteome</keyword>
<name>A0A9E6MQY2_9ACTN</name>
<proteinExistence type="predicted"/>
<feature type="domain" description="BIG2" evidence="4">
    <location>
        <begin position="146"/>
        <end position="221"/>
    </location>
</feature>
<evidence type="ECO:0000256" key="3">
    <source>
        <dbReference type="SAM" id="Phobius"/>
    </source>
</evidence>
<dbReference type="SMART" id="SM00635">
    <property type="entry name" value="BID_2"/>
    <property type="match status" value="3"/>
</dbReference>
<dbReference type="Proteomes" id="UP000671910">
    <property type="component" value="Chromosome"/>
</dbReference>
<dbReference type="SUPFAM" id="SSF49373">
    <property type="entry name" value="Invasin/intimin cell-adhesion fragments"/>
    <property type="match status" value="3"/>
</dbReference>
<evidence type="ECO:0000256" key="2">
    <source>
        <dbReference type="SAM" id="MobiDB-lite"/>
    </source>
</evidence>
<feature type="compositionally biased region" description="Polar residues" evidence="2">
    <location>
        <begin position="1417"/>
        <end position="1430"/>
    </location>
</feature>
<feature type="transmembrane region" description="Helical" evidence="3">
    <location>
        <begin position="1470"/>
        <end position="1490"/>
    </location>
</feature>
<reference evidence="6" key="2">
    <citation type="submission" date="2021-04" db="EMBL/GenBank/DDBJ databases">
        <title>Novel species in family Eggerthellaceae.</title>
        <authorList>
            <person name="Zhang G."/>
        </authorList>
    </citation>
    <scope>NUCLEOTIDE SEQUENCE</scope>
    <source>
        <strain evidence="6">Zg-886</strain>
    </source>
</reference>
<dbReference type="InterPro" id="IPR042229">
    <property type="entry name" value="Listeria/Bacterioides_rpt_sf"/>
</dbReference>
<evidence type="ECO:0000313" key="5">
    <source>
        <dbReference type="EMBL" id="NHM14645.1"/>
    </source>
</evidence>
<accession>A0A9E6MQY2</accession>
<dbReference type="NCBIfam" id="TIGR02543">
    <property type="entry name" value="List_Bact_rpt"/>
    <property type="match status" value="1"/>
</dbReference>
<evidence type="ECO:0000313" key="8">
    <source>
        <dbReference type="Proteomes" id="UP000671910"/>
    </source>
</evidence>
<protein>
    <submittedName>
        <fullName evidence="6">InlB B-repeat-containing protein</fullName>
    </submittedName>
</protein>
<reference evidence="5 7" key="1">
    <citation type="submission" date="2019-11" db="EMBL/GenBank/DDBJ databases">
        <title>Eggerthellaceae novel genus isolated from the rectal contents of marmort.</title>
        <authorList>
            <person name="Zhang G."/>
        </authorList>
    </citation>
    <scope>NUCLEOTIDE SEQUENCE [LARGE SCALE GENOMIC DNA]</scope>
    <source>
        <strain evidence="7">zg-886</strain>
        <strain evidence="5">Zg-886</strain>
    </source>
</reference>
<dbReference type="EMBL" id="WPCR01000009">
    <property type="protein sequence ID" value="NHM14645.1"/>
    <property type="molecule type" value="Genomic_DNA"/>
</dbReference>
<evidence type="ECO:0000259" key="4">
    <source>
        <dbReference type="SMART" id="SM00635"/>
    </source>
</evidence>
<feature type="domain" description="BIG2" evidence="4">
    <location>
        <begin position="59"/>
        <end position="135"/>
    </location>
</feature>
<dbReference type="InterPro" id="IPR008964">
    <property type="entry name" value="Invasin/intimin_cell_adhesion"/>
</dbReference>
<feature type="compositionally biased region" description="Low complexity" evidence="2">
    <location>
        <begin position="1254"/>
        <end position="1299"/>
    </location>
</feature>
<feature type="region of interest" description="Disordered" evidence="2">
    <location>
        <begin position="1403"/>
        <end position="1445"/>
    </location>
</feature>
<dbReference type="InterPro" id="IPR003343">
    <property type="entry name" value="Big_2"/>
</dbReference>
<gene>
    <name evidence="5" type="ORF">GMI68_07705</name>
    <name evidence="6" type="ORF">J7S26_08250</name>
</gene>
<dbReference type="KEGG" id="ebz:J7S26_08250"/>
<keyword evidence="3" id="KW-1133">Transmembrane helix</keyword>
<evidence type="ECO:0000313" key="6">
    <source>
        <dbReference type="EMBL" id="QTU84319.1"/>
    </source>
</evidence>
<dbReference type="Gene3D" id="2.60.40.1080">
    <property type="match status" value="3"/>
</dbReference>
<dbReference type="Pfam" id="PF09479">
    <property type="entry name" value="Flg_new"/>
    <property type="match status" value="5"/>
</dbReference>
<dbReference type="GO" id="GO:0030313">
    <property type="term" value="C:cell envelope"/>
    <property type="evidence" value="ECO:0007669"/>
    <property type="project" value="UniProtKB-SubCell"/>
</dbReference>
<feature type="domain" description="BIG2" evidence="4">
    <location>
        <begin position="360"/>
        <end position="436"/>
    </location>
</feature>
<feature type="region of interest" description="Disordered" evidence="2">
    <location>
        <begin position="1505"/>
        <end position="1524"/>
    </location>
</feature>
<evidence type="ECO:0000313" key="7">
    <source>
        <dbReference type="Proteomes" id="UP000636394"/>
    </source>
</evidence>
<dbReference type="EMBL" id="CP072829">
    <property type="protein sequence ID" value="QTU84319.1"/>
    <property type="molecule type" value="Genomic_DNA"/>
</dbReference>
<dbReference type="Pfam" id="PF02368">
    <property type="entry name" value="Big_2"/>
    <property type="match status" value="3"/>
</dbReference>
<dbReference type="InterPro" id="IPR013378">
    <property type="entry name" value="InlB-like_B-rpt"/>
</dbReference>
<comment type="subcellular location">
    <subcellularLocation>
        <location evidence="1">Cell envelope</location>
    </subcellularLocation>
</comment>
<sequence length="1543" mass="165214">MFERILTMKGTFEGKVVSVLLSIVLVLSMSNVLAFAQVGSALAEDGQGEDVPAVENGPENPRVTISPIDNATIKIGGTLDLNATTMPEGATVQWSSDNTEVATVVAGTGVVTGIAKGTAAITATVKTISGEEEVTATSDPITVTVVEPSVEITPSEDNTVQVDGTLRLEAVTTPAGEPVTWSSGSTDVATVDSAGTVTGVAAGDATITATVLTSDGKPITDSVSVKVANKAPTMPGTITATSDATLGGNGTAESPYIVAPKKTVGLEYQGLSVSTPWKIARGSVPPALDDWNEEDVRDIAQLASQYPVTSESTGGKPSVSVYVYESAPAGARFMVRYNSCISYFKVAEVETEDDPSFTISAVAPTLINEEGRITLEVEGTVQLTATPLSAGETVTWSSGNASVATVGPDGTVTGIKEGTATITATSGGASATITVDVEKNYDITFYEDTDSTEPLEVIKATRNESIVFPNYPETQTVDGKSFKGWSTDPLANALEHYTSHVYAPGSSYTVERDATFYAIWEEQGVDAIFFIRTDKVIPEEPSSHPTKEYTEGIPKDNVIKGAAFYSNQNGIESFLNEGSLPSVDEIKKVLEKKNITYNPETQRVVWYVMKKEKEGWHVDGTVLDNDKATLTYNSNVVDNTVRNIPAGGQCEMNVMTHVSDKTPTRSGGYRFVEWTTQQNGGGAHYAPGAEIEMAQDTTLYAQWESTNCYTVEFYKNDGSEEAPYYVEKPTFNETINFPQRPETEAEGKLFVGWSTDRNANAQGHSASHVYAPGSPYTVKGPAKFYAIWAQQNVGATFFIRTDGKIPEEPSEQPTNLYTKGIPKQTQNVIKRAAFYSNQNGVNEYLNPDTLPTPTEIQKVYPSYKPETQYITWYVIKQEGDGWHVDGVLLQRDLVTLTYSSNVTDNTVLGIPAGSQYDLNAEVLVPSTSPTRSGGYTFAGWNTRQDGTGDRVEPGAKISMSEGKTLYAQWKNLNTYTIKYVVDDADHGTVSRVEETHSVTSVAEVQGSTAQPNVDAGYKFDGWYKDGVKIPDAGENLTPAIAAQKINWDLDEETDTYLYDDTTFEARFVPDQTQTHTVSYKVNYYKDGEFVESDELVKSNPVWVGETATVPVNKQALLNTLEGYEGFKIDHIDLDSATYGEVDSLPNTLETEGTGDAPYVIDVYYVLDDTQTKEVSATVDYQLGDTVQTEDHKDITAEVQVLESGPIYTAGKVVAKEYPGWELDHISLNGEAVKELPGELKDGDKVVYHYLRSENTPPVVTTPTDTNTKPGPDTPPVVTTPTDTNTKPGQDTPPTTTPTDTETEPPTTPQDPAQKPELTPTPETPTPEPGSTPETTPTPAVTPESTPEVAPHSPTGPVLTPALVTALTPTSESDSSLEPAAVPGATTPIAVPTPLMATAAPNPLTTVDVPVNPLGDTTAPSDAAPQSTQESPMGDEGTPLASAPTTIEDGATPLAALMMQETEDGHVGCVVHFYIILGIVLSVVYAAAVALRRAWFSRLLKGYEDDLTGDGGSSDSPAREKASYRPEAAALNGIPAMAAVPVNR</sequence>
<evidence type="ECO:0000256" key="1">
    <source>
        <dbReference type="ARBA" id="ARBA00004196"/>
    </source>
</evidence>
<feature type="compositionally biased region" description="Low complexity" evidence="2">
    <location>
        <begin position="1330"/>
        <end position="1348"/>
    </location>
</feature>
<dbReference type="Proteomes" id="UP000636394">
    <property type="component" value="Unassembled WGS sequence"/>
</dbReference>
<organism evidence="6 8">
    <name type="scientific">Xiamenia xianingshaonis</name>
    <dbReference type="NCBI Taxonomy" id="2682776"/>
    <lineage>
        <taxon>Bacteria</taxon>
        <taxon>Bacillati</taxon>
        <taxon>Actinomycetota</taxon>
        <taxon>Coriobacteriia</taxon>
        <taxon>Eggerthellales</taxon>
        <taxon>Eggerthellaceae</taxon>
        <taxon>Xiamenia</taxon>
    </lineage>
</organism>
<feature type="compositionally biased region" description="Low complexity" evidence="2">
    <location>
        <begin position="1309"/>
        <end position="1320"/>
    </location>
</feature>
<keyword evidence="3" id="KW-0472">Membrane</keyword>
<dbReference type="Gene3D" id="2.60.40.4270">
    <property type="entry name" value="Listeria-Bacteroides repeat domain"/>
    <property type="match status" value="4"/>
</dbReference>
<dbReference type="RefSeq" id="WP_166339982.1">
    <property type="nucleotide sequence ID" value="NZ_CP072829.1"/>
</dbReference>